<dbReference type="Pfam" id="PF00155">
    <property type="entry name" value="Aminotran_1_2"/>
    <property type="match status" value="1"/>
</dbReference>
<dbReference type="PANTHER" id="PTHR43510">
    <property type="entry name" value="AMINOTRANSFERASE FUNCTION, HYPOTHETICAL (EUROFUNG)"/>
    <property type="match status" value="1"/>
</dbReference>
<evidence type="ECO:0000259" key="1">
    <source>
        <dbReference type="Pfam" id="PF00155"/>
    </source>
</evidence>
<reference evidence="2" key="1">
    <citation type="journal article" date="2014" name="Int. J. Syst. Evol. Microbiol.">
        <title>Complete genome sequence of Corynebacterium casei LMG S-19264T (=DSM 44701T), isolated from a smear-ripened cheese.</title>
        <authorList>
            <consortium name="US DOE Joint Genome Institute (JGI-PGF)"/>
            <person name="Walter F."/>
            <person name="Albersmeier A."/>
            <person name="Kalinowski J."/>
            <person name="Ruckert C."/>
        </authorList>
    </citation>
    <scope>NUCLEOTIDE SEQUENCE</scope>
    <source>
        <strain evidence="2">JCM 4646</strain>
    </source>
</reference>
<dbReference type="InterPro" id="IPR004839">
    <property type="entry name" value="Aminotransferase_I/II_large"/>
</dbReference>
<comment type="caution">
    <text evidence="2">The sequence shown here is derived from an EMBL/GenBank/DDBJ whole genome shotgun (WGS) entry which is preliminary data.</text>
</comment>
<protein>
    <submittedName>
        <fullName evidence="2">Aminotransferase</fullName>
    </submittedName>
</protein>
<accession>A0A919G1V7</accession>
<dbReference type="GO" id="GO:0008483">
    <property type="term" value="F:transaminase activity"/>
    <property type="evidence" value="ECO:0007669"/>
    <property type="project" value="UniProtKB-KW"/>
</dbReference>
<dbReference type="CDD" id="cd00609">
    <property type="entry name" value="AAT_like"/>
    <property type="match status" value="1"/>
</dbReference>
<evidence type="ECO:0000313" key="2">
    <source>
        <dbReference type="EMBL" id="GHH75660.1"/>
    </source>
</evidence>
<organism evidence="2 3">
    <name type="scientific">Kitasatospora indigofera</name>
    <dbReference type="NCBI Taxonomy" id="67307"/>
    <lineage>
        <taxon>Bacteria</taxon>
        <taxon>Bacillati</taxon>
        <taxon>Actinomycetota</taxon>
        <taxon>Actinomycetes</taxon>
        <taxon>Kitasatosporales</taxon>
        <taxon>Streptomycetaceae</taxon>
        <taxon>Kitasatospora</taxon>
    </lineage>
</organism>
<dbReference type="InterPro" id="IPR015424">
    <property type="entry name" value="PyrdxlP-dep_Trfase"/>
</dbReference>
<dbReference type="RefSeq" id="WP_190212691.1">
    <property type="nucleotide sequence ID" value="NZ_BNBO01000026.1"/>
</dbReference>
<dbReference type="AlphaFoldDB" id="A0A919G1V7"/>
<dbReference type="GeneID" id="95354894"/>
<feature type="domain" description="Aminotransferase class I/classII large" evidence="1">
    <location>
        <begin position="54"/>
        <end position="357"/>
    </location>
</feature>
<evidence type="ECO:0000313" key="3">
    <source>
        <dbReference type="Proteomes" id="UP000617734"/>
    </source>
</evidence>
<sequence length="377" mass="41551">MTRLPDFRLETYFSRWEFTARHHLTASDAQTMTLSGLLALADDEDREAFENLSLGYTETFGDPGLREAIAAGYRNAGADDVICFAGAEEALYLAMNVLLGPGDHAVVLTPNYQAAETVPMALCEVTGVALDPARDWALDLDQVRAAIRPNTRVVSVNFPNNPTGKLLGADEFGALVRLCDERGIHLFSDEVYRGLERDPARTLPNAADLSERALSLNVTSKSLGLPGLRIGWITCRDRELRSRLERAKHYTTICNSAPSEVLARIALKASGTILARNRALVAANLPLFDAFFAEFADLFEWRAPDGGCVAYPRYLGEDGVEEFCARLVEEAGVLLLPSGIYRSELTPTPTDRFRIGVGRADPQDGLEAFARWLRERR</sequence>
<proteinExistence type="predicted"/>
<dbReference type="EMBL" id="BNBO01000026">
    <property type="protein sequence ID" value="GHH75660.1"/>
    <property type="molecule type" value="Genomic_DNA"/>
</dbReference>
<dbReference type="PANTHER" id="PTHR43510:SF1">
    <property type="entry name" value="AMINOTRANSFERASE FUNCTION, HYPOTHETICAL (EUROFUNG)"/>
    <property type="match status" value="1"/>
</dbReference>
<dbReference type="Proteomes" id="UP000617734">
    <property type="component" value="Unassembled WGS sequence"/>
</dbReference>
<dbReference type="Gene3D" id="3.90.1150.10">
    <property type="entry name" value="Aspartate Aminotransferase, domain 1"/>
    <property type="match status" value="1"/>
</dbReference>
<keyword evidence="3" id="KW-1185">Reference proteome</keyword>
<gene>
    <name evidence="2" type="ORF">GCM10018781_45060</name>
</gene>
<dbReference type="Gene3D" id="3.40.640.10">
    <property type="entry name" value="Type I PLP-dependent aspartate aminotransferase-like (Major domain)"/>
    <property type="match status" value="1"/>
</dbReference>
<dbReference type="InterPro" id="IPR015422">
    <property type="entry name" value="PyrdxlP-dep_Trfase_small"/>
</dbReference>
<dbReference type="InterPro" id="IPR015421">
    <property type="entry name" value="PyrdxlP-dep_Trfase_major"/>
</dbReference>
<name>A0A919G1V7_9ACTN</name>
<reference evidence="2" key="2">
    <citation type="submission" date="2020-09" db="EMBL/GenBank/DDBJ databases">
        <authorList>
            <person name="Sun Q."/>
            <person name="Ohkuma M."/>
        </authorList>
    </citation>
    <scope>NUCLEOTIDE SEQUENCE</scope>
    <source>
        <strain evidence="2">JCM 4646</strain>
    </source>
</reference>
<keyword evidence="2" id="KW-0808">Transferase</keyword>
<dbReference type="GO" id="GO:0030170">
    <property type="term" value="F:pyridoxal phosphate binding"/>
    <property type="evidence" value="ECO:0007669"/>
    <property type="project" value="InterPro"/>
</dbReference>
<dbReference type="SUPFAM" id="SSF53383">
    <property type="entry name" value="PLP-dependent transferases"/>
    <property type="match status" value="1"/>
</dbReference>
<keyword evidence="2" id="KW-0032">Aminotransferase</keyword>